<comment type="caution">
    <text evidence="2">The sequence shown here is derived from an EMBL/GenBank/DDBJ whole genome shotgun (WGS) entry which is preliminary data.</text>
</comment>
<sequence>MKTIRKNRAPPPAGRPPPRVPASAMKKCNERPLRYRGAVVAVAGAAERVFDFCYKHPTYAFIRDGACAAPSPARALRARVWPVLL</sequence>
<reference evidence="2 3" key="1">
    <citation type="journal article" date="2019" name="Commun. Biol.">
        <title>The bagworm genome reveals a unique fibroin gene that provides high tensile strength.</title>
        <authorList>
            <person name="Kono N."/>
            <person name="Nakamura H."/>
            <person name="Ohtoshi R."/>
            <person name="Tomita M."/>
            <person name="Numata K."/>
            <person name="Arakawa K."/>
        </authorList>
    </citation>
    <scope>NUCLEOTIDE SEQUENCE [LARGE SCALE GENOMIC DNA]</scope>
</reference>
<protein>
    <submittedName>
        <fullName evidence="2">Uncharacterized protein</fullName>
    </submittedName>
</protein>
<dbReference type="Proteomes" id="UP000299102">
    <property type="component" value="Unassembled WGS sequence"/>
</dbReference>
<evidence type="ECO:0000313" key="3">
    <source>
        <dbReference type="Proteomes" id="UP000299102"/>
    </source>
</evidence>
<evidence type="ECO:0000256" key="1">
    <source>
        <dbReference type="SAM" id="MobiDB-lite"/>
    </source>
</evidence>
<proteinExistence type="predicted"/>
<feature type="compositionally biased region" description="Pro residues" evidence="1">
    <location>
        <begin position="9"/>
        <end position="20"/>
    </location>
</feature>
<dbReference type="AlphaFoldDB" id="A0A4C1ZDN4"/>
<organism evidence="2 3">
    <name type="scientific">Eumeta variegata</name>
    <name type="common">Bagworm moth</name>
    <name type="synonym">Eumeta japonica</name>
    <dbReference type="NCBI Taxonomy" id="151549"/>
    <lineage>
        <taxon>Eukaryota</taxon>
        <taxon>Metazoa</taxon>
        <taxon>Ecdysozoa</taxon>
        <taxon>Arthropoda</taxon>
        <taxon>Hexapoda</taxon>
        <taxon>Insecta</taxon>
        <taxon>Pterygota</taxon>
        <taxon>Neoptera</taxon>
        <taxon>Endopterygota</taxon>
        <taxon>Lepidoptera</taxon>
        <taxon>Glossata</taxon>
        <taxon>Ditrysia</taxon>
        <taxon>Tineoidea</taxon>
        <taxon>Psychidae</taxon>
        <taxon>Oiketicinae</taxon>
        <taxon>Eumeta</taxon>
    </lineage>
</organism>
<gene>
    <name evidence="2" type="ORF">EVAR_64941_1</name>
</gene>
<keyword evidence="3" id="KW-1185">Reference proteome</keyword>
<feature type="region of interest" description="Disordered" evidence="1">
    <location>
        <begin position="1"/>
        <end position="24"/>
    </location>
</feature>
<accession>A0A4C1ZDN4</accession>
<dbReference type="EMBL" id="BGZK01001726">
    <property type="protein sequence ID" value="GBP85273.1"/>
    <property type="molecule type" value="Genomic_DNA"/>
</dbReference>
<evidence type="ECO:0000313" key="2">
    <source>
        <dbReference type="EMBL" id="GBP85273.1"/>
    </source>
</evidence>
<name>A0A4C1ZDN4_EUMVA</name>